<evidence type="ECO:0008006" key="3">
    <source>
        <dbReference type="Google" id="ProtNLM"/>
    </source>
</evidence>
<keyword evidence="1" id="KW-0472">Membrane</keyword>
<feature type="transmembrane region" description="Helical" evidence="1">
    <location>
        <begin position="64"/>
        <end position="82"/>
    </location>
</feature>
<accession>A0A7S4NJB8</accession>
<gene>
    <name evidence="2" type="ORF">OAUR00152_LOCUS42593</name>
</gene>
<evidence type="ECO:0000313" key="2">
    <source>
        <dbReference type="EMBL" id="CAE2289986.1"/>
    </source>
</evidence>
<evidence type="ECO:0000256" key="1">
    <source>
        <dbReference type="SAM" id="Phobius"/>
    </source>
</evidence>
<keyword evidence="1" id="KW-1133">Transmembrane helix</keyword>
<protein>
    <recommendedName>
        <fullName evidence="3">Transmembrane protein</fullName>
    </recommendedName>
</protein>
<proteinExistence type="predicted"/>
<feature type="transmembrane region" description="Helical" evidence="1">
    <location>
        <begin position="127"/>
        <end position="152"/>
    </location>
</feature>
<feature type="transmembrane region" description="Helical" evidence="1">
    <location>
        <begin position="30"/>
        <end position="52"/>
    </location>
</feature>
<name>A0A7S4NJB8_9STRA</name>
<reference evidence="2" key="1">
    <citation type="submission" date="2021-01" db="EMBL/GenBank/DDBJ databases">
        <authorList>
            <person name="Corre E."/>
            <person name="Pelletier E."/>
            <person name="Niang G."/>
            <person name="Scheremetjew M."/>
            <person name="Finn R."/>
            <person name="Kale V."/>
            <person name="Holt S."/>
            <person name="Cochrane G."/>
            <person name="Meng A."/>
            <person name="Brown T."/>
            <person name="Cohen L."/>
        </authorList>
    </citation>
    <scope>NUCLEOTIDE SEQUENCE</scope>
    <source>
        <strain evidence="2">Isolate 1302-5</strain>
    </source>
</reference>
<dbReference type="EMBL" id="HBKQ01062477">
    <property type="protein sequence ID" value="CAE2289986.1"/>
    <property type="molecule type" value="Transcribed_RNA"/>
</dbReference>
<feature type="transmembrane region" description="Helical" evidence="1">
    <location>
        <begin position="94"/>
        <end position="115"/>
    </location>
</feature>
<organism evidence="2">
    <name type="scientific">Odontella aurita</name>
    <dbReference type="NCBI Taxonomy" id="265563"/>
    <lineage>
        <taxon>Eukaryota</taxon>
        <taxon>Sar</taxon>
        <taxon>Stramenopiles</taxon>
        <taxon>Ochrophyta</taxon>
        <taxon>Bacillariophyta</taxon>
        <taxon>Mediophyceae</taxon>
        <taxon>Biddulphiophycidae</taxon>
        <taxon>Eupodiscales</taxon>
        <taxon>Odontellaceae</taxon>
        <taxon>Odontella</taxon>
    </lineage>
</organism>
<keyword evidence="1" id="KW-0812">Transmembrane</keyword>
<sequence length="168" mass="18044">MVPTTGQTSEGYSEEDASETKKLITGESRCLLASIVTLDSLTVIFWLVAVWIPDESVNRTLLGLSVPTFSLANILACILPCTAPGDVHAKFQGWVLGICVVHVSTYIIYLIAVFINNMEDEDNTSAGVATVVMMIIVAIGVLASLTLSCLFFHCMETAAPTANKTNEK</sequence>
<dbReference type="AlphaFoldDB" id="A0A7S4NJB8"/>